<feature type="transmembrane region" description="Helical" evidence="4">
    <location>
        <begin position="7"/>
        <end position="33"/>
    </location>
</feature>
<gene>
    <name evidence="6" type="ORF">H9660_13170</name>
</gene>
<reference evidence="6 7" key="1">
    <citation type="submission" date="2020-08" db="EMBL/GenBank/DDBJ databases">
        <title>A Genomic Blueprint of the Chicken Gut Microbiome.</title>
        <authorList>
            <person name="Gilroy R."/>
            <person name="Ravi A."/>
            <person name="Getino M."/>
            <person name="Pursley I."/>
            <person name="Horton D.L."/>
            <person name="Alikhan N.-F."/>
            <person name="Baker D."/>
            <person name="Gharbi K."/>
            <person name="Hall N."/>
            <person name="Watson M."/>
            <person name="Adriaenssens E.M."/>
            <person name="Foster-Nyarko E."/>
            <person name="Jarju S."/>
            <person name="Secka A."/>
            <person name="Antonio M."/>
            <person name="Oren A."/>
            <person name="Chaudhuri R."/>
            <person name="La Ragione R.M."/>
            <person name="Hildebrand F."/>
            <person name="Pallen M.J."/>
        </authorList>
    </citation>
    <scope>NUCLEOTIDE SEQUENCE [LARGE SCALE GENOMIC DNA]</scope>
    <source>
        <strain evidence="6 7">Sa3CUN1</strain>
    </source>
</reference>
<proteinExistence type="inferred from homology"/>
<keyword evidence="4" id="KW-0472">Membrane</keyword>
<dbReference type="SUPFAM" id="SSF53448">
    <property type="entry name" value="Nucleotide-diphospho-sugar transferases"/>
    <property type="match status" value="1"/>
</dbReference>
<evidence type="ECO:0000313" key="7">
    <source>
        <dbReference type="Proteomes" id="UP000640335"/>
    </source>
</evidence>
<feature type="domain" description="Glycosyltransferase 2-like" evidence="5">
    <location>
        <begin position="52"/>
        <end position="227"/>
    </location>
</feature>
<name>A0ABR8Q6P1_9CLOT</name>
<dbReference type="Gene3D" id="3.90.550.10">
    <property type="entry name" value="Spore Coat Polysaccharide Biosynthesis Protein SpsA, Chain A"/>
    <property type="match status" value="1"/>
</dbReference>
<feature type="transmembrane region" description="Helical" evidence="4">
    <location>
        <begin position="373"/>
        <end position="399"/>
    </location>
</feature>
<keyword evidence="4" id="KW-0812">Transmembrane</keyword>
<evidence type="ECO:0000259" key="5">
    <source>
        <dbReference type="Pfam" id="PF00535"/>
    </source>
</evidence>
<keyword evidence="4" id="KW-1133">Transmembrane helix</keyword>
<protein>
    <submittedName>
        <fullName evidence="6">Glycosyltransferase family 2 protein</fullName>
    </submittedName>
</protein>
<dbReference type="InterPro" id="IPR001173">
    <property type="entry name" value="Glyco_trans_2-like"/>
</dbReference>
<feature type="transmembrane region" description="Helical" evidence="4">
    <location>
        <begin position="305"/>
        <end position="331"/>
    </location>
</feature>
<evidence type="ECO:0000256" key="3">
    <source>
        <dbReference type="ARBA" id="ARBA00022679"/>
    </source>
</evidence>
<comment type="similarity">
    <text evidence="1">Belongs to the glycosyltransferase 2 family.</text>
</comment>
<dbReference type="PANTHER" id="PTHR43630">
    <property type="entry name" value="POLY-BETA-1,6-N-ACETYL-D-GLUCOSAMINE SYNTHASE"/>
    <property type="match status" value="1"/>
</dbReference>
<evidence type="ECO:0000256" key="2">
    <source>
        <dbReference type="ARBA" id="ARBA00022676"/>
    </source>
</evidence>
<keyword evidence="3" id="KW-0808">Transferase</keyword>
<accession>A0ABR8Q6P1</accession>
<feature type="transmembrane region" description="Helical" evidence="4">
    <location>
        <begin position="343"/>
        <end position="361"/>
    </location>
</feature>
<evidence type="ECO:0000313" key="6">
    <source>
        <dbReference type="EMBL" id="MBD7916099.1"/>
    </source>
</evidence>
<dbReference type="InterPro" id="IPR029044">
    <property type="entry name" value="Nucleotide-diphossugar_trans"/>
</dbReference>
<dbReference type="RefSeq" id="WP_191750848.1">
    <property type="nucleotide sequence ID" value="NZ_JACSQZ010000059.1"/>
</dbReference>
<dbReference type="EMBL" id="JACSQZ010000059">
    <property type="protein sequence ID" value="MBD7916099.1"/>
    <property type="molecule type" value="Genomic_DNA"/>
</dbReference>
<keyword evidence="2" id="KW-0328">Glycosyltransferase</keyword>
<comment type="caution">
    <text evidence="6">The sequence shown here is derived from an EMBL/GenBank/DDBJ whole genome shotgun (WGS) entry which is preliminary data.</text>
</comment>
<sequence>MNIFDYIILYSLIIIWIIILINVILVIGGYFYYLDTIKFIDNQELDEYPFVSVLVPAHNEGKVIEKTARALLAFNYPKDKYEIIIINDNSSDNSAEILSNISNEFNKRNFIVINTDKRTGGKGKSTALNIGFERSKGEIIAVYDADNTPEKDALKHLVKTLIKDNSLGAVIGKFRCRNKEVNLLTKFINIETLTFQWMAQAGRWKLFNLCTIPGTNFVIRRSILEEINGWDTKAITEDTELSFRIYRMGYKIKFMPIAVTWEQEPQTLNVWFKQRSRWAKGNIYVVLKNFKYLFDKSAGATRFDILYYILIYAFFLSATIISDILFIFGAAELVTINIIGYNIILWILAYSVFVFSILVAISTEKGELTFSNFLVVLAMYFTYCKLWGIVAAIGFYNYIKDVILKREAKWYKTERF</sequence>
<dbReference type="PANTHER" id="PTHR43630:SF1">
    <property type="entry name" value="POLY-BETA-1,6-N-ACETYL-D-GLUCOSAMINE SYNTHASE"/>
    <property type="match status" value="1"/>
</dbReference>
<evidence type="ECO:0000256" key="1">
    <source>
        <dbReference type="ARBA" id="ARBA00006739"/>
    </source>
</evidence>
<dbReference type="CDD" id="cd06423">
    <property type="entry name" value="CESA_like"/>
    <property type="match status" value="1"/>
</dbReference>
<evidence type="ECO:0000256" key="4">
    <source>
        <dbReference type="SAM" id="Phobius"/>
    </source>
</evidence>
<dbReference type="Pfam" id="PF00535">
    <property type="entry name" value="Glycos_transf_2"/>
    <property type="match status" value="1"/>
</dbReference>
<organism evidence="6 7">
    <name type="scientific">Clostridium gallinarum</name>
    <dbReference type="NCBI Taxonomy" id="2762246"/>
    <lineage>
        <taxon>Bacteria</taxon>
        <taxon>Bacillati</taxon>
        <taxon>Bacillota</taxon>
        <taxon>Clostridia</taxon>
        <taxon>Eubacteriales</taxon>
        <taxon>Clostridiaceae</taxon>
        <taxon>Clostridium</taxon>
    </lineage>
</organism>
<keyword evidence="7" id="KW-1185">Reference proteome</keyword>
<dbReference type="Proteomes" id="UP000640335">
    <property type="component" value="Unassembled WGS sequence"/>
</dbReference>